<dbReference type="Pfam" id="PF02475">
    <property type="entry name" value="TRM5-TYW2_MTfase"/>
    <property type="match status" value="1"/>
</dbReference>
<keyword evidence="2" id="KW-0949">S-adenosyl-L-methionine</keyword>
<keyword evidence="7" id="KW-1185">Reference proteome</keyword>
<proteinExistence type="predicted"/>
<dbReference type="AlphaFoldDB" id="S9UWC2"/>
<evidence type="ECO:0000313" key="6">
    <source>
        <dbReference type="EMBL" id="EPY33168.1"/>
    </source>
</evidence>
<feature type="compositionally biased region" description="Basic and acidic residues" evidence="4">
    <location>
        <begin position="31"/>
        <end position="49"/>
    </location>
</feature>
<keyword evidence="1" id="KW-0808">Transferase</keyword>
<dbReference type="InterPro" id="IPR056744">
    <property type="entry name" value="TRM5/TYW2-like_N"/>
</dbReference>
<protein>
    <submittedName>
        <fullName evidence="6">tRNA wybutosine-synthesizing protein 2</fullName>
    </submittedName>
</protein>
<dbReference type="PROSITE" id="PS51684">
    <property type="entry name" value="SAM_MT_TRM5_TYW2"/>
    <property type="match status" value="1"/>
</dbReference>
<feature type="region of interest" description="Disordered" evidence="4">
    <location>
        <begin position="31"/>
        <end position="62"/>
    </location>
</feature>
<dbReference type="GO" id="GO:0005737">
    <property type="term" value="C:cytoplasm"/>
    <property type="evidence" value="ECO:0007669"/>
    <property type="project" value="TreeGrafter"/>
</dbReference>
<accession>S9UWC2</accession>
<dbReference type="InterPro" id="IPR056743">
    <property type="entry name" value="TRM5-TYW2-like_MTfase"/>
</dbReference>
<evidence type="ECO:0000313" key="7">
    <source>
        <dbReference type="Proteomes" id="UP000015354"/>
    </source>
</evidence>
<dbReference type="Gene3D" id="3.40.50.150">
    <property type="entry name" value="Vaccinia Virus protein VP39"/>
    <property type="match status" value="1"/>
</dbReference>
<dbReference type="GO" id="GO:0030488">
    <property type="term" value="P:tRNA methylation"/>
    <property type="evidence" value="ECO:0007669"/>
    <property type="project" value="TreeGrafter"/>
</dbReference>
<organism evidence="6 7">
    <name type="scientific">Strigomonas culicis</name>
    <dbReference type="NCBI Taxonomy" id="28005"/>
    <lineage>
        <taxon>Eukaryota</taxon>
        <taxon>Discoba</taxon>
        <taxon>Euglenozoa</taxon>
        <taxon>Kinetoplastea</taxon>
        <taxon>Metakinetoplastina</taxon>
        <taxon>Trypanosomatida</taxon>
        <taxon>Trypanosomatidae</taxon>
        <taxon>Strigomonadinae</taxon>
        <taxon>Strigomonas</taxon>
    </lineage>
</organism>
<dbReference type="InterPro" id="IPR030382">
    <property type="entry name" value="MeTrfase_TRM5/TYW2"/>
</dbReference>
<dbReference type="PANTHER" id="PTHR23245:SF41">
    <property type="entry name" value="TRNA(PHE) (4-DEMETHYLWYOSINE(37)-C(7)) AMINOCARBOXYPROPYLTRANSFERASE"/>
    <property type="match status" value="1"/>
</dbReference>
<keyword evidence="3" id="KW-0819">tRNA processing</keyword>
<evidence type="ECO:0000256" key="4">
    <source>
        <dbReference type="SAM" id="MobiDB-lite"/>
    </source>
</evidence>
<evidence type="ECO:0000259" key="5">
    <source>
        <dbReference type="PROSITE" id="PS51684"/>
    </source>
</evidence>
<dbReference type="PANTHER" id="PTHR23245">
    <property type="entry name" value="TRNA METHYLTRANSFERASE"/>
    <property type="match status" value="1"/>
</dbReference>
<dbReference type="EMBL" id="ATMH01002454">
    <property type="protein sequence ID" value="EPY33168.1"/>
    <property type="molecule type" value="Genomic_DNA"/>
</dbReference>
<feature type="domain" description="SAM-dependent methyltransferase TRM5/TYW2-type" evidence="5">
    <location>
        <begin position="204"/>
        <end position="400"/>
    </location>
</feature>
<evidence type="ECO:0000256" key="3">
    <source>
        <dbReference type="ARBA" id="ARBA00022694"/>
    </source>
</evidence>
<dbReference type="CDD" id="cd02440">
    <property type="entry name" value="AdoMet_MTases"/>
    <property type="match status" value="1"/>
</dbReference>
<comment type="caution">
    <text evidence="6">The sequence shown here is derived from an EMBL/GenBank/DDBJ whole genome shotgun (WGS) entry which is preliminary data.</text>
</comment>
<sequence>MQVGFLKKQLLLLLFGLAVTLLLRWWASRRPDGDRRKSDTPEQKGDKGTVTRKAPGRAGGAPPLQKIDIFLKEVLTAFPDKTPEEVQALFPRKYEAHGHVVVVKLNPGVTEDAFCRVAQCFARAFMPIVVDRVLLDLQGIVGELRRPKLVLAYGVPVEQIEYLATAPRYITNKWKSRPDVRPCCTTEEGLAALLRQYARAPTFTLHVENGIRYSFDVDKVMFCSGNTTERMHFAAVDATGETVVDMFCGIGYFALPLAVHGRPAALHALEKNPDSVAFLTLNAVQNKVAHLIHPQCGDNREIGNELVGTCDRVLMGYIPSCKAFLRRAVSFLKHTDAHQPVGVVHYHFLADKMDGRRVAQQHLAEELGAEVSERAELSQLRCVKSYAPKQFHFVADVVFH</sequence>
<evidence type="ECO:0000256" key="1">
    <source>
        <dbReference type="ARBA" id="ARBA00022679"/>
    </source>
</evidence>
<dbReference type="InterPro" id="IPR029063">
    <property type="entry name" value="SAM-dependent_MTases_sf"/>
</dbReference>
<name>S9UWC2_9TRYP</name>
<dbReference type="OrthoDB" id="263283at2759"/>
<dbReference type="Pfam" id="PF25133">
    <property type="entry name" value="TYW2_N_2"/>
    <property type="match status" value="1"/>
</dbReference>
<gene>
    <name evidence="6" type="ORF">STCU_02454</name>
</gene>
<dbReference type="Proteomes" id="UP000015354">
    <property type="component" value="Unassembled WGS sequence"/>
</dbReference>
<dbReference type="GO" id="GO:0008175">
    <property type="term" value="F:tRNA methyltransferase activity"/>
    <property type="evidence" value="ECO:0007669"/>
    <property type="project" value="TreeGrafter"/>
</dbReference>
<dbReference type="SUPFAM" id="SSF53335">
    <property type="entry name" value="S-adenosyl-L-methionine-dependent methyltransferases"/>
    <property type="match status" value="1"/>
</dbReference>
<reference evidence="6 7" key="1">
    <citation type="journal article" date="2013" name="PLoS ONE">
        <title>Predicting the Proteins of Angomonas deanei, Strigomonas culicis and Their Respective Endosymbionts Reveals New Aspects of the Trypanosomatidae Family.</title>
        <authorList>
            <person name="Motta M.C."/>
            <person name="Martins A.C."/>
            <person name="de Souza S.S."/>
            <person name="Catta-Preta C.M."/>
            <person name="Silva R."/>
            <person name="Klein C.C."/>
            <person name="de Almeida L.G."/>
            <person name="de Lima Cunha O."/>
            <person name="Ciapina L.P."/>
            <person name="Brocchi M."/>
            <person name="Colabardini A.C."/>
            <person name="de Araujo Lima B."/>
            <person name="Machado C.R."/>
            <person name="de Almeida Soares C.M."/>
            <person name="Probst C.M."/>
            <person name="de Menezes C.B."/>
            <person name="Thompson C.E."/>
            <person name="Bartholomeu D.C."/>
            <person name="Gradia D.F."/>
            <person name="Pavoni D.P."/>
            <person name="Grisard E.C."/>
            <person name="Fantinatti-Garboggini F."/>
            <person name="Marchini F.K."/>
            <person name="Rodrigues-Luiz G.F."/>
            <person name="Wagner G."/>
            <person name="Goldman G.H."/>
            <person name="Fietto J.L."/>
            <person name="Elias M.C."/>
            <person name="Goldman M.H."/>
            <person name="Sagot M.F."/>
            <person name="Pereira M."/>
            <person name="Stoco P.H."/>
            <person name="de Mendonca-Neto R.P."/>
            <person name="Teixeira S.M."/>
            <person name="Maciel T.E."/>
            <person name="de Oliveira Mendes T.A."/>
            <person name="Urmenyi T.P."/>
            <person name="de Souza W."/>
            <person name="Schenkman S."/>
            <person name="de Vasconcelos A.T."/>
        </authorList>
    </citation>
    <scope>NUCLEOTIDE SEQUENCE [LARGE SCALE GENOMIC DNA]</scope>
</reference>
<evidence type="ECO:0000256" key="2">
    <source>
        <dbReference type="ARBA" id="ARBA00022691"/>
    </source>
</evidence>
<dbReference type="Gene3D" id="3.30.300.110">
    <property type="entry name" value="Met-10+ protein-like domains"/>
    <property type="match status" value="1"/>
</dbReference>